<evidence type="ECO:0000256" key="3">
    <source>
        <dbReference type="SAM" id="SignalP"/>
    </source>
</evidence>
<evidence type="ECO:0000259" key="4">
    <source>
        <dbReference type="Pfam" id="PF18449"/>
    </source>
</evidence>
<dbReference type="EMBL" id="JBCEWA010000012">
    <property type="protein sequence ID" value="MEL5989390.1"/>
    <property type="molecule type" value="Genomic_DNA"/>
</dbReference>
<feature type="coiled-coil region" evidence="1">
    <location>
        <begin position="404"/>
        <end position="464"/>
    </location>
</feature>
<keyword evidence="6" id="KW-1185">Reference proteome</keyword>
<accession>A0ABU9LN53</accession>
<feature type="region of interest" description="Disordered" evidence="2">
    <location>
        <begin position="382"/>
        <end position="404"/>
    </location>
</feature>
<feature type="domain" description="Pesticidal crystal protein Cry1Aa" evidence="4">
    <location>
        <begin position="916"/>
        <end position="971"/>
    </location>
</feature>
<keyword evidence="3" id="KW-0732">Signal</keyword>
<evidence type="ECO:0000313" key="5">
    <source>
        <dbReference type="EMBL" id="MEL5989390.1"/>
    </source>
</evidence>
<dbReference type="RefSeq" id="WP_342303159.1">
    <property type="nucleotide sequence ID" value="NZ_JBCEWA010000012.1"/>
</dbReference>
<proteinExistence type="predicted"/>
<evidence type="ECO:0000313" key="6">
    <source>
        <dbReference type="Proteomes" id="UP001398420"/>
    </source>
</evidence>
<organism evidence="5 6">
    <name type="scientific">Kurthia gibsonii</name>
    <dbReference type="NCBI Taxonomy" id="33946"/>
    <lineage>
        <taxon>Bacteria</taxon>
        <taxon>Bacillati</taxon>
        <taxon>Bacillota</taxon>
        <taxon>Bacilli</taxon>
        <taxon>Bacillales</taxon>
        <taxon>Caryophanaceae</taxon>
        <taxon>Kurthia</taxon>
    </lineage>
</organism>
<gene>
    <name evidence="5" type="ORF">AAF454_13335</name>
</gene>
<feature type="domain" description="Pesticidal crystal protein Cry1Aa" evidence="4">
    <location>
        <begin position="1149"/>
        <end position="1204"/>
    </location>
</feature>
<name>A0ABU9LN53_9BACL</name>
<dbReference type="Proteomes" id="UP001398420">
    <property type="component" value="Unassembled WGS sequence"/>
</dbReference>
<keyword evidence="1" id="KW-0175">Coiled coil</keyword>
<feature type="domain" description="Pesticidal crystal protein Cry1Aa" evidence="4">
    <location>
        <begin position="1096"/>
        <end position="1147"/>
    </location>
</feature>
<feature type="domain" description="Pesticidal crystal protein Cry1Aa" evidence="4">
    <location>
        <begin position="1035"/>
        <end position="1091"/>
    </location>
</feature>
<protein>
    <submittedName>
        <fullName evidence="5">Toxin Cry1Ac domain D-VI-related protein</fullName>
    </submittedName>
</protein>
<feature type="chain" id="PRO_5045649219" evidence="3">
    <location>
        <begin position="33"/>
        <end position="1424"/>
    </location>
</feature>
<feature type="compositionally biased region" description="Low complexity" evidence="2">
    <location>
        <begin position="384"/>
        <end position="393"/>
    </location>
</feature>
<dbReference type="Pfam" id="PF18449">
    <property type="entry name" value="Endotoxin_C2"/>
    <property type="match status" value="4"/>
</dbReference>
<evidence type="ECO:0000256" key="1">
    <source>
        <dbReference type="SAM" id="Coils"/>
    </source>
</evidence>
<sequence length="1424" mass="156396">MVQYKLKILATTALSSALIVSTLSGFTTSVEAATKVQKAKDVKFKKGKLVKKSNGKVIKGYVSYKGVIYKDGNTFTGILNKYYFKKGKKATGLYNSKYYKNGSLGTGIYKKHYYKSGIFGTGTYKSKKYSKGKLLTGLLGNTYYKNGVLGTGTYKSKKYSKGKLLTGLLGNTYYENGVLGTGLYEDHYYLKGKLGNGEFEGVLYEVGKPFTGEKDGVFYQDGKKDTNQTNIVNFKKAEIAVQKAYDDFKKVTEQKDKLVLLAKKVNLPLPPNTQSGRPDDVEEFLAKYKDVDVTTLQGEDLRTFKNELTNYLMVANQNLQTASTNTTNTINAFVAATTIIASTTDTSLMKQIEDAVKKTTFVVASLKTTGYNTLQLENALSKLPGGTPTNNGGSNSGGGGGSATETLEQKLINVTNAIKEVEQAQAALNILIAPPLRKADSTPNAETLQKIAEARMKLTTATEKLFNALQSLSNEKLNVEQTTSIETATLLAVSVINDIVNTKPTGPDSLEERIVTLKVKAANFATNAVNALFAKENQLIETITQTKITYAKKLVNALTVDSVGDTTKTDLVTKVTTAQNILNTKITHAKNTVDALFATKEVNHEAIPDYDKLAPRVIQSTITEATTLVDELPKDVAGFNEMKLHLASADTMLQDTLTKYANGLQDDGTLAIKGDFDDLYNLSIVDPIHGESHATTAEVENLFNSLSSANNDIKLFKPEARHGYNVFTVNVVSETLFKILDDHSNNVYVMEVKTKDASQLAYKIVFTFENNRVNAQFVNKTEYDDTDLIATTKVKIDNLFSIPGDTILKENTTQQLIDEAKTDATKIENVLIRNELIKRTQLAQNLLIIREVNALFDVTTNEDSSIVPNYTKLASGVNSDKILAVEQRLTIVTDLTVRNILKNHITTAKSLFESAKKLQQATTAVNLLFDGNELKEDVIQNDINTVNLFVLQLTDSNEKQTLLNKISSAQIKLIDRIRQKIETLFNGNQLAEDTNQTQISTMFSLVNSLNPSHEQNILLFRVNEAQMLFYAESAKLQNATDKVSALFNGQELANDVTQMKINEATSLVGALINTTNRNNLLNKISDAQSKLIERVTSKVNELFNGSALADGVTQTKINNAKPLVEALNDSSDKTALLTKISDAQNKLVQLATTKVDALFNGNVLANGVTQANINDAKSLVESLNDSGDKTNLLTKISNAETLFNTDSQNVNNAINAINELFTDSNRIIIRDSISEEQIIAAQSKLYMITNYASRYPELNAAINNATAQLNQATLSFKNNPLQPDGTIAIKGDYNSIDTTGLTFQMPNIELQNGELIYNDFNQNEAKNLNTTQIIEGLKLTALDDSIANNAITFIPTHKYGYTIFTVQTNLMQYQFNNLNINSNGSINRPYLITVNQNNAPQCKILISSGGSVVTAEFVPLYPID</sequence>
<reference evidence="5 6" key="1">
    <citation type="submission" date="2024-04" db="EMBL/GenBank/DDBJ databases">
        <authorList>
            <person name="Wu Y.S."/>
            <person name="Zhang L."/>
        </authorList>
    </citation>
    <scope>NUCLEOTIDE SEQUENCE [LARGE SCALE GENOMIC DNA]</scope>
    <source>
        <strain evidence="5 6">KG-01</strain>
    </source>
</reference>
<comment type="caution">
    <text evidence="5">The sequence shown here is derived from an EMBL/GenBank/DDBJ whole genome shotgun (WGS) entry which is preliminary data.</text>
</comment>
<feature type="signal peptide" evidence="3">
    <location>
        <begin position="1"/>
        <end position="32"/>
    </location>
</feature>
<dbReference type="InterPro" id="IPR054544">
    <property type="entry name" value="Pest_crys_Cry1Aa_dom-IV"/>
</dbReference>
<evidence type="ECO:0000256" key="2">
    <source>
        <dbReference type="SAM" id="MobiDB-lite"/>
    </source>
</evidence>